<evidence type="ECO:0000256" key="1">
    <source>
        <dbReference type="ARBA" id="ARBA00004141"/>
    </source>
</evidence>
<dbReference type="EMBL" id="KQ087192">
    <property type="protein sequence ID" value="KLT43694.1"/>
    <property type="molecule type" value="Genomic_DNA"/>
</dbReference>
<protein>
    <recommendedName>
        <fullName evidence="15">Lysosomal dipeptide transporter MFSD1</fullName>
    </recommendedName>
    <alternativeName>
        <fullName evidence="16">Major facilitator superfamily domain-containing protein 1</fullName>
    </alternativeName>
</protein>
<gene>
    <name evidence="21" type="ORF">CC85DRAFT_243727</name>
</gene>
<comment type="catalytic activity">
    <reaction evidence="11">
        <text>L-arginyl-glycine(out) = L-arginyl-glycine(in)</text>
        <dbReference type="Rhea" id="RHEA:79391"/>
        <dbReference type="ChEBI" id="CHEBI:229955"/>
    </reaction>
</comment>
<evidence type="ECO:0000256" key="3">
    <source>
        <dbReference type="ARBA" id="ARBA00044878"/>
    </source>
</evidence>
<evidence type="ECO:0000256" key="6">
    <source>
        <dbReference type="ARBA" id="ARBA00044891"/>
    </source>
</evidence>
<dbReference type="GO" id="GO:0022857">
    <property type="term" value="F:transmembrane transporter activity"/>
    <property type="evidence" value="ECO:0007669"/>
    <property type="project" value="InterPro"/>
</dbReference>
<evidence type="ECO:0000256" key="14">
    <source>
        <dbReference type="ARBA" id="ARBA00044924"/>
    </source>
</evidence>
<dbReference type="AlphaFoldDB" id="A0A0J1B7H5"/>
<keyword evidence="20" id="KW-1133">Transmembrane helix</keyword>
<dbReference type="InterPro" id="IPR052187">
    <property type="entry name" value="MFSD1"/>
</dbReference>
<evidence type="ECO:0000256" key="12">
    <source>
        <dbReference type="ARBA" id="ARBA00044912"/>
    </source>
</evidence>
<comment type="catalytic activity">
    <reaction evidence="2">
        <text>L-lysyl-L-alanine(out) = L-lysyl-L-alanine(in)</text>
        <dbReference type="Rhea" id="RHEA:79399"/>
        <dbReference type="ChEBI" id="CHEBI:229954"/>
    </reaction>
</comment>
<dbReference type="GO" id="GO:0016020">
    <property type="term" value="C:membrane"/>
    <property type="evidence" value="ECO:0007669"/>
    <property type="project" value="UniProtKB-SubCell"/>
</dbReference>
<dbReference type="Gene3D" id="1.20.1250.20">
    <property type="entry name" value="MFS general substrate transporter like domains"/>
    <property type="match status" value="2"/>
</dbReference>
<evidence type="ECO:0000256" key="20">
    <source>
        <dbReference type="SAM" id="Phobius"/>
    </source>
</evidence>
<organism evidence="21 22">
    <name type="scientific">Cutaneotrichosporon oleaginosum</name>
    <dbReference type="NCBI Taxonomy" id="879819"/>
    <lineage>
        <taxon>Eukaryota</taxon>
        <taxon>Fungi</taxon>
        <taxon>Dikarya</taxon>
        <taxon>Basidiomycota</taxon>
        <taxon>Agaricomycotina</taxon>
        <taxon>Tremellomycetes</taxon>
        <taxon>Trichosporonales</taxon>
        <taxon>Trichosporonaceae</taxon>
        <taxon>Cutaneotrichosporon</taxon>
    </lineage>
</organism>
<evidence type="ECO:0000256" key="2">
    <source>
        <dbReference type="ARBA" id="ARBA00044876"/>
    </source>
</evidence>
<evidence type="ECO:0000256" key="16">
    <source>
        <dbReference type="ARBA" id="ARBA00045018"/>
    </source>
</evidence>
<feature type="transmembrane region" description="Helical" evidence="20">
    <location>
        <begin position="319"/>
        <end position="336"/>
    </location>
</feature>
<evidence type="ECO:0000256" key="15">
    <source>
        <dbReference type="ARBA" id="ARBA00044985"/>
    </source>
</evidence>
<keyword evidence="20" id="KW-0812">Transmembrane</keyword>
<feature type="transmembrane region" description="Helical" evidence="20">
    <location>
        <begin position="56"/>
        <end position="75"/>
    </location>
</feature>
<comment type="catalytic activity">
    <reaction evidence="5">
        <text>L-alpha-aminoacyl-L-histidine(out) = L-alpha-aminoacyl-L-histidine(in)</text>
        <dbReference type="Rhea" id="RHEA:79375"/>
        <dbReference type="ChEBI" id="CHEBI:229967"/>
    </reaction>
</comment>
<feature type="transmembrane region" description="Helical" evidence="20">
    <location>
        <begin position="268"/>
        <end position="287"/>
    </location>
</feature>
<dbReference type="InterPro" id="IPR011701">
    <property type="entry name" value="MFS"/>
</dbReference>
<evidence type="ECO:0000256" key="13">
    <source>
        <dbReference type="ARBA" id="ARBA00044919"/>
    </source>
</evidence>
<comment type="catalytic activity">
    <reaction evidence="14">
        <text>L-lysyl-glycine(out) = L-lysyl-glycine(in)</text>
        <dbReference type="Rhea" id="RHEA:79407"/>
        <dbReference type="ChEBI" id="CHEBI:191202"/>
    </reaction>
</comment>
<dbReference type="GeneID" id="28980901"/>
<feature type="transmembrane region" description="Helical" evidence="20">
    <location>
        <begin position="497"/>
        <end position="516"/>
    </location>
</feature>
<comment type="catalytic activity">
    <reaction evidence="3">
        <text>L-histidyl-glycine(out) = L-histidyl-glycine(in)</text>
        <dbReference type="Rhea" id="RHEA:79395"/>
        <dbReference type="ChEBI" id="CHEBI:229957"/>
    </reaction>
</comment>
<dbReference type="Proteomes" id="UP000053611">
    <property type="component" value="Unassembled WGS sequence"/>
</dbReference>
<evidence type="ECO:0000256" key="9">
    <source>
        <dbReference type="ARBA" id="ARBA00044899"/>
    </source>
</evidence>
<evidence type="ECO:0000256" key="8">
    <source>
        <dbReference type="ARBA" id="ARBA00044898"/>
    </source>
</evidence>
<comment type="catalytic activity">
    <reaction evidence="12">
        <text>L-histidyl-L-alpha-amino acid(out) = L-histidyl-L-alpha-amino acid(in)</text>
        <dbReference type="Rhea" id="RHEA:79379"/>
        <dbReference type="ChEBI" id="CHEBI:229964"/>
    </reaction>
</comment>
<dbReference type="PANTHER" id="PTHR23512">
    <property type="entry name" value="MAJOR FACILITATOR SUPERFAMILY DOMAIN-CONTAINING PROTEIN 1"/>
    <property type="match status" value="1"/>
</dbReference>
<evidence type="ECO:0000256" key="7">
    <source>
        <dbReference type="ARBA" id="ARBA00044893"/>
    </source>
</evidence>
<dbReference type="PANTHER" id="PTHR23512:SF12">
    <property type="entry name" value="TRANSPORTER, PUTATIVE (AFU_ORTHOLOGUE AFUA_4G00260)-RELATED"/>
    <property type="match status" value="1"/>
</dbReference>
<name>A0A0J1B7H5_9TREE</name>
<evidence type="ECO:0000256" key="4">
    <source>
        <dbReference type="ARBA" id="ARBA00044881"/>
    </source>
</evidence>
<dbReference type="Pfam" id="PF07690">
    <property type="entry name" value="MFS_1"/>
    <property type="match status" value="1"/>
</dbReference>
<accession>A0A0J1B7H5</accession>
<comment type="catalytic activity">
    <reaction evidence="7">
        <text>L-alpha-aminoacyl-L-lysine(out) = L-alpha-aminoacyl-L-lysine(in)</text>
        <dbReference type="Rhea" id="RHEA:79383"/>
        <dbReference type="ChEBI" id="CHEBI:229966"/>
    </reaction>
</comment>
<evidence type="ECO:0000256" key="10">
    <source>
        <dbReference type="ARBA" id="ARBA00044900"/>
    </source>
</evidence>
<comment type="catalytic activity">
    <reaction evidence="13">
        <text>L-alanyl-L-lysine(out) = L-alanyl-L-lysine(in)</text>
        <dbReference type="Rhea" id="RHEA:79415"/>
        <dbReference type="ChEBI" id="CHEBI:192470"/>
    </reaction>
</comment>
<reference evidence="21 22" key="1">
    <citation type="submission" date="2015-03" db="EMBL/GenBank/DDBJ databases">
        <title>Genomics and transcriptomics of the oil-accumulating basidiomycete yeast T. oleaginosus allow insights into substrate utilization and the diverse evolutionary trajectories of mating systems in fungi.</title>
        <authorList>
            <consortium name="DOE Joint Genome Institute"/>
            <person name="Kourist R."/>
            <person name="Kracht O."/>
            <person name="Bracharz F."/>
            <person name="Lipzen A."/>
            <person name="Nolan M."/>
            <person name="Ohm R."/>
            <person name="Grigoriev I."/>
            <person name="Sun S."/>
            <person name="Heitman J."/>
            <person name="Bruck T."/>
            <person name="Nowrousian M."/>
        </authorList>
    </citation>
    <scope>NUCLEOTIDE SEQUENCE [LARGE SCALE GENOMIC DNA]</scope>
    <source>
        <strain evidence="21 22">IBC0246</strain>
    </source>
</reference>
<evidence type="ECO:0000256" key="5">
    <source>
        <dbReference type="ARBA" id="ARBA00044884"/>
    </source>
</evidence>
<dbReference type="RefSeq" id="XP_018280185.1">
    <property type="nucleotide sequence ID" value="XM_018420298.1"/>
</dbReference>
<evidence type="ECO:0000256" key="17">
    <source>
        <dbReference type="ARBA" id="ARBA00045709"/>
    </source>
</evidence>
<comment type="subcellular location">
    <subcellularLocation>
        <location evidence="1">Membrane</location>
        <topology evidence="1">Multi-pass membrane protein</topology>
    </subcellularLocation>
</comment>
<evidence type="ECO:0000256" key="11">
    <source>
        <dbReference type="ARBA" id="ARBA00044903"/>
    </source>
</evidence>
<feature type="transmembrane region" description="Helical" evidence="20">
    <location>
        <begin position="150"/>
        <end position="167"/>
    </location>
</feature>
<evidence type="ECO:0000256" key="19">
    <source>
        <dbReference type="SAM" id="MobiDB-lite"/>
    </source>
</evidence>
<sequence length="520" mass="56752">MSKPRSDSPEAGDVVSDKVESPDLAARTVLYSQSESDAQSDASTHVDGELDIPRRYRVAAFLLVVLFSTGANYAEGVIGPLKTRLRKELKITNAQFGALASATAIVNSVLPILGGIGMDYWGATYAAIIASAFVVVGQLVACFSASTNRYGLLIGGHIVMGFGSTILEGTQNKLYAHWFHGSLLGFVIGTDIAWGRVVSIVIRATAVPLANIGNWWGWALWVPFFVCCLSCAATLAYWVFERRVPVRYRPVLGRHARAKEGGKRKVEWNLLVVLPKFFWILCSTQVLQNAAVSVYSSNLADMQVVTRGTKELAAGYNSSLQGIVPIVLTPLAGLFFDKIGWRCVFISWTAALYVVVFVLIGLTKVHPLAPILISSFALSTNAITFNACIPVLVGTQHLMGTAFGVWRAFQNCNTLILEVAAGAIQDRTGSYTGVIYLLIAIKSVEFLIGPIYDYLDGRWLGHSLRMPEKQRTAFRRDALLSGHAYEGWRVSRRVRSAVLLQLGAMVVTGWTLYIVYSLGT</sequence>
<comment type="function">
    <text evidence="17">Lysosomal dipeptide uniporter that selectively exports lysine, arginine or histidine-containing dipeptides with a net positive charge from the lysosome lumen into the cytosol. Could play a role in a specific type of protein O-glycosylation indirectly regulating macrophages migration and tissue invasion. Also essential for liver homeostasis.</text>
</comment>
<feature type="transmembrane region" description="Helical" evidence="20">
    <location>
        <begin position="122"/>
        <end position="143"/>
    </location>
</feature>
<dbReference type="OrthoDB" id="424834at2759"/>
<keyword evidence="20" id="KW-0472">Membrane</keyword>
<comment type="catalytic activity">
    <reaction evidence="10">
        <text>L-lysyl-L-lysine(out) = L-lysyl-L-lysine(in)</text>
        <dbReference type="Rhea" id="RHEA:79403"/>
        <dbReference type="ChEBI" id="CHEBI:229956"/>
    </reaction>
</comment>
<keyword evidence="22" id="KW-1185">Reference proteome</keyword>
<comment type="catalytic activity">
    <reaction evidence="9">
        <text>L-arginyl-L-alpha-amino acid(out) = L-arginyl-L-alpha-amino acid(in)</text>
        <dbReference type="Rhea" id="RHEA:79371"/>
        <dbReference type="ChEBI" id="CHEBI:84315"/>
    </reaction>
</comment>
<evidence type="ECO:0000256" key="18">
    <source>
        <dbReference type="ARBA" id="ARBA00046376"/>
    </source>
</evidence>
<feature type="transmembrane region" description="Helical" evidence="20">
    <location>
        <begin position="368"/>
        <end position="393"/>
    </location>
</feature>
<feature type="transmembrane region" description="Helical" evidence="20">
    <location>
        <begin position="343"/>
        <end position="362"/>
    </location>
</feature>
<dbReference type="InterPro" id="IPR036259">
    <property type="entry name" value="MFS_trans_sf"/>
</dbReference>
<comment type="subunit">
    <text evidence="18">Homodimer. Interacts with lysosomal protein GLMP (via lumenal domain); the interaction starts while both proteins are still in the endoplasmic reticulum and is required for stabilization of MFSD1 in lysosomes but has no direct effect on its targeting to lysosomes or transporter activity.</text>
</comment>
<comment type="catalytic activity">
    <reaction evidence="4">
        <text>L-alpha-aminoacyl-L-arginine(out) = L-alpha-aminoacyl-L-arginine(in)</text>
        <dbReference type="Rhea" id="RHEA:79367"/>
        <dbReference type="ChEBI" id="CHEBI:229968"/>
    </reaction>
</comment>
<comment type="catalytic activity">
    <reaction evidence="8">
        <text>L-aspartyl-L-lysine(out) = L-aspartyl-L-lysine(in)</text>
        <dbReference type="Rhea" id="RHEA:79411"/>
        <dbReference type="ChEBI" id="CHEBI:229953"/>
    </reaction>
</comment>
<proteinExistence type="predicted"/>
<evidence type="ECO:0000313" key="21">
    <source>
        <dbReference type="EMBL" id="KLT43694.1"/>
    </source>
</evidence>
<dbReference type="SUPFAM" id="SSF103473">
    <property type="entry name" value="MFS general substrate transporter"/>
    <property type="match status" value="1"/>
</dbReference>
<evidence type="ECO:0000313" key="22">
    <source>
        <dbReference type="Proteomes" id="UP000053611"/>
    </source>
</evidence>
<feature type="region of interest" description="Disordered" evidence="19">
    <location>
        <begin position="1"/>
        <end position="21"/>
    </location>
</feature>
<comment type="catalytic activity">
    <reaction evidence="6">
        <text>L-lysyl-L-alpha-amino acid(out) = L-lysyl-L-alpha-amino acid(in)</text>
        <dbReference type="Rhea" id="RHEA:79387"/>
        <dbReference type="ChEBI" id="CHEBI:229965"/>
    </reaction>
</comment>
<feature type="transmembrane region" description="Helical" evidence="20">
    <location>
        <begin position="96"/>
        <end position="116"/>
    </location>
</feature>
<feature type="transmembrane region" description="Helical" evidence="20">
    <location>
        <begin position="218"/>
        <end position="240"/>
    </location>
</feature>